<evidence type="ECO:0000259" key="1">
    <source>
        <dbReference type="Pfam" id="PF00596"/>
    </source>
</evidence>
<dbReference type="Proteomes" id="UP000017304">
    <property type="component" value="Unassembled WGS sequence"/>
</dbReference>
<dbReference type="SUPFAM" id="SSF53639">
    <property type="entry name" value="AraD/HMP-PK domain-like"/>
    <property type="match status" value="1"/>
</dbReference>
<organism evidence="2 3">
    <name type="scientific">Salmonella enterica subsp. indica serovar 6,14,25:z10:1,(2),7 str. 1121</name>
    <dbReference type="NCBI Taxonomy" id="1173950"/>
    <lineage>
        <taxon>Bacteria</taxon>
        <taxon>Pseudomonadati</taxon>
        <taxon>Pseudomonadota</taxon>
        <taxon>Gammaproteobacteria</taxon>
        <taxon>Enterobacterales</taxon>
        <taxon>Enterobacteriaceae</taxon>
        <taxon>Salmonella</taxon>
    </lineage>
</organism>
<dbReference type="Pfam" id="PF00596">
    <property type="entry name" value="Aldolase_II"/>
    <property type="match status" value="1"/>
</dbReference>
<protein>
    <submittedName>
        <fullName evidence="2">L-ribulose-5-phosphate 4-epimerase</fullName>
        <ecNumber evidence="2">5.1.3.4</ecNumber>
    </submittedName>
</protein>
<dbReference type="STRING" id="1173950.SEI61121_08559"/>
<feature type="domain" description="Class II aldolase/adducin N-terminal" evidence="1">
    <location>
        <begin position="15"/>
        <end position="49"/>
    </location>
</feature>
<dbReference type="EMBL" id="AOXI01000018">
    <property type="protein sequence ID" value="ESE85809.1"/>
    <property type="molecule type" value="Genomic_DNA"/>
</dbReference>
<name>V1HSW0_SALER</name>
<dbReference type="EC" id="5.1.3.4" evidence="2"/>
<dbReference type="GO" id="GO:0008742">
    <property type="term" value="F:L-ribulose-phosphate 4-epimerase activity"/>
    <property type="evidence" value="ECO:0007669"/>
    <property type="project" value="UniProtKB-EC"/>
</dbReference>
<evidence type="ECO:0000313" key="3">
    <source>
        <dbReference type="Proteomes" id="UP000017304"/>
    </source>
</evidence>
<keyword evidence="2" id="KW-0413">Isomerase</keyword>
<comment type="caution">
    <text evidence="2">The sequence shown here is derived from an EMBL/GenBank/DDBJ whole genome shotgun (WGS) entry which is preliminary data.</text>
</comment>
<gene>
    <name evidence="2" type="primary">sgbE</name>
    <name evidence="2" type="ORF">SEI61121_08559</name>
</gene>
<evidence type="ECO:0000313" key="2">
    <source>
        <dbReference type="EMBL" id="ESE85809.1"/>
    </source>
</evidence>
<dbReference type="AlphaFoldDB" id="V1HSW0"/>
<accession>V1HSW0</accession>
<sequence length="61" mass="6464">MIIQTFEERGLDPAQIPAVFVHSHGPFSWGKDATEAVHNAVVLEECAYMGAVLAPVSPAAS</sequence>
<dbReference type="InterPro" id="IPR001303">
    <property type="entry name" value="Aldolase_II/adducin_N"/>
</dbReference>
<proteinExistence type="predicted"/>
<dbReference type="Gene3D" id="3.40.225.10">
    <property type="entry name" value="Class II aldolase/adducin N-terminal domain"/>
    <property type="match status" value="1"/>
</dbReference>
<dbReference type="GO" id="GO:0005996">
    <property type="term" value="P:monosaccharide metabolic process"/>
    <property type="evidence" value="ECO:0007669"/>
    <property type="project" value="UniProtKB-ARBA"/>
</dbReference>
<dbReference type="InterPro" id="IPR036409">
    <property type="entry name" value="Aldolase_II/adducin_N_sf"/>
</dbReference>
<reference evidence="2 3" key="1">
    <citation type="journal article" date="2013" name="Genome Biol. Evol.">
        <title>Phylogenetic diversity of the enteric pathogen Salmonella enterica subsp. enterica inferred from genome-wide reference-free SNP characters.</title>
        <authorList>
            <person name="Timme R.E."/>
            <person name="Pettengill J.B."/>
            <person name="Allard M.W."/>
            <person name="Strain E."/>
            <person name="Barrangou R."/>
            <person name="Wehnes C."/>
            <person name="Van Kessel J.S."/>
            <person name="Karns J.S."/>
            <person name="Musser S.M."/>
            <person name="Brown E.W."/>
        </authorList>
    </citation>
    <scope>NUCLEOTIDE SEQUENCE [LARGE SCALE GENOMIC DNA]</scope>
    <source>
        <strain evidence="2 3">1121</strain>
    </source>
</reference>